<keyword evidence="2" id="KW-1185">Reference proteome</keyword>
<dbReference type="Proteomes" id="UP001642720">
    <property type="component" value="Unassembled WGS sequence"/>
</dbReference>
<name>A0ABY2GQW8_9HYPO</name>
<dbReference type="EMBL" id="PPTA01000022">
    <property type="protein sequence ID" value="TFA98155.1"/>
    <property type="molecule type" value="Genomic_DNA"/>
</dbReference>
<evidence type="ECO:0000313" key="2">
    <source>
        <dbReference type="Proteomes" id="UP001642720"/>
    </source>
</evidence>
<accession>A0ABY2GQW8</accession>
<sequence>MQHGGNTKLLRIPQMQTRYGRARCIVASLRTGSRPTRAKRRAAPTITLPKVNRHHQTPGKLAFFAWICKELQAEVLQFPYDQVRASHGSLPGLPFHWARRNCFSRRHLSPIQVNRNEQAERGRPGDAVLELQSAI</sequence>
<protein>
    <submittedName>
        <fullName evidence="1">Uncharacterized protein</fullName>
    </submittedName>
</protein>
<proteinExistence type="predicted"/>
<dbReference type="GeneID" id="300581571"/>
<reference evidence="1 2" key="1">
    <citation type="submission" date="2018-01" db="EMBL/GenBank/DDBJ databases">
        <title>Genome characterization of the sugarcane-associated fungus Trichoderma ghanense CCMA-1212 and their application in lignocelulose bioconversion.</title>
        <authorList>
            <person name="Steindorff A.S."/>
            <person name="Mendes T.D."/>
            <person name="Vilela E.S.D."/>
            <person name="Rodrigues D.S."/>
            <person name="Formighieri E.F."/>
            <person name="Melo I.S."/>
            <person name="Favaro L.C.L."/>
        </authorList>
    </citation>
    <scope>NUCLEOTIDE SEQUENCE [LARGE SCALE GENOMIC DNA]</scope>
    <source>
        <strain evidence="1 2">CCMA-1212</strain>
    </source>
</reference>
<evidence type="ECO:0000313" key="1">
    <source>
        <dbReference type="EMBL" id="TFA98155.1"/>
    </source>
</evidence>
<dbReference type="RefSeq" id="XP_073554357.1">
    <property type="nucleotide sequence ID" value="XM_073707121.1"/>
</dbReference>
<gene>
    <name evidence="1" type="ORF">CCMA1212_010066</name>
</gene>
<organism evidence="1 2">
    <name type="scientific">Trichoderma ghanense</name>
    <dbReference type="NCBI Taxonomy" id="65468"/>
    <lineage>
        <taxon>Eukaryota</taxon>
        <taxon>Fungi</taxon>
        <taxon>Dikarya</taxon>
        <taxon>Ascomycota</taxon>
        <taxon>Pezizomycotina</taxon>
        <taxon>Sordariomycetes</taxon>
        <taxon>Hypocreomycetidae</taxon>
        <taxon>Hypocreales</taxon>
        <taxon>Hypocreaceae</taxon>
        <taxon>Trichoderma</taxon>
    </lineage>
</organism>
<comment type="caution">
    <text evidence="1">The sequence shown here is derived from an EMBL/GenBank/DDBJ whole genome shotgun (WGS) entry which is preliminary data.</text>
</comment>